<proteinExistence type="predicted"/>
<dbReference type="PANTHER" id="PTHR22916">
    <property type="entry name" value="GLYCOSYLTRANSFERASE"/>
    <property type="match status" value="1"/>
</dbReference>
<organism evidence="2">
    <name type="scientific">Baileyella intestinalis</name>
    <dbReference type="NCBI Taxonomy" id="2606709"/>
    <lineage>
        <taxon>Bacteria</taxon>
        <taxon>Bacillati</taxon>
        <taxon>Bacillota</taxon>
        <taxon>Clostridia</taxon>
        <taxon>Peptostreptococcales</taxon>
        <taxon>Anaerovoracaceae</taxon>
        <taxon>Baileyella</taxon>
    </lineage>
</organism>
<feature type="domain" description="Glycosyltransferase 2-like" evidence="1">
    <location>
        <begin position="12"/>
        <end position="141"/>
    </location>
</feature>
<keyword evidence="2" id="KW-0808">Transferase</keyword>
<dbReference type="AlphaFoldDB" id="A0A6A8M6F6"/>
<dbReference type="EMBL" id="VUNB01000002">
    <property type="protein sequence ID" value="MST68413.1"/>
    <property type="molecule type" value="Genomic_DNA"/>
</dbReference>
<dbReference type="RefSeq" id="WP_154571892.1">
    <property type="nucleotide sequence ID" value="NZ_VUNB01000002.1"/>
</dbReference>
<dbReference type="InterPro" id="IPR001173">
    <property type="entry name" value="Glyco_trans_2-like"/>
</dbReference>
<dbReference type="SUPFAM" id="SSF53448">
    <property type="entry name" value="Nucleotide-diphospho-sugar transferases"/>
    <property type="match status" value="1"/>
</dbReference>
<dbReference type="PANTHER" id="PTHR22916:SF3">
    <property type="entry name" value="UDP-GLCNAC:BETAGAL BETA-1,3-N-ACETYLGLUCOSAMINYLTRANSFERASE-LIKE PROTEIN 1"/>
    <property type="match status" value="1"/>
</dbReference>
<evidence type="ECO:0000313" key="2">
    <source>
        <dbReference type="EMBL" id="MST68413.1"/>
    </source>
</evidence>
<evidence type="ECO:0000259" key="1">
    <source>
        <dbReference type="Pfam" id="PF00535"/>
    </source>
</evidence>
<comment type="caution">
    <text evidence="2">The sequence shown here is derived from an EMBL/GenBank/DDBJ whole genome shotgun (WGS) entry which is preliminary data.</text>
</comment>
<reference evidence="2" key="1">
    <citation type="submission" date="2019-09" db="EMBL/GenBank/DDBJ databases">
        <title>In-depth cultivation of the pig gut microbiome towards novel bacterial diversity and tailored functional studies.</title>
        <authorList>
            <person name="Wylensek D."/>
            <person name="Hitch T.C.A."/>
            <person name="Clavel T."/>
        </authorList>
    </citation>
    <scope>NUCLEOTIDE SEQUENCE</scope>
    <source>
        <strain evidence="2">RF-744-FAT-WT-3</strain>
    </source>
</reference>
<protein>
    <submittedName>
        <fullName evidence="2">Glycosyltransferase</fullName>
    </submittedName>
</protein>
<name>A0A6A8M6F6_9FIRM</name>
<dbReference type="GO" id="GO:0016758">
    <property type="term" value="F:hexosyltransferase activity"/>
    <property type="evidence" value="ECO:0007669"/>
    <property type="project" value="UniProtKB-ARBA"/>
</dbReference>
<dbReference type="InterPro" id="IPR029044">
    <property type="entry name" value="Nucleotide-diphossugar_trans"/>
</dbReference>
<sequence length="311" mass="34991">MNTNTTKPSIAVIMSTYNGEKYLREQLDSILNQKDVNLDLYVRDDGSVDGTAEILNQYSKRYPQVHVELAANAGVGNSFMNCLYSVPGEYQYYGFADQDDIWLQDKCIAGISALKRTGKALYSSNQECVDSDGRSRGLRYTGNDHIHLTTMEIVFRNTIAGCTFIFTSELAEKLKSKPFSPELLKVRIHDVCVAAAASMNGGIFYDQESHMEYRQHQDNVVGVKEDTFKSDLKTKLSKAVNSEQRNGRSRLASELVKLYPEQAQNDQLLMLCADQKSMVNRIKLIRRYGEISGWTSETFSGFAGKVLFGLF</sequence>
<gene>
    <name evidence="2" type="ORF">FYJ66_02245</name>
</gene>
<dbReference type="Pfam" id="PF00535">
    <property type="entry name" value="Glycos_transf_2"/>
    <property type="match status" value="1"/>
</dbReference>
<accession>A0A6A8M6F6</accession>
<dbReference type="Gene3D" id="3.90.550.10">
    <property type="entry name" value="Spore Coat Polysaccharide Biosynthesis Protein SpsA, Chain A"/>
    <property type="match status" value="1"/>
</dbReference>